<keyword evidence="4" id="KW-0378">Hydrolase</keyword>
<keyword evidence="2" id="KW-0645">Protease</keyword>
<dbReference type="Gene3D" id="3.30.70.360">
    <property type="match status" value="1"/>
</dbReference>
<dbReference type="InterPro" id="IPR008007">
    <property type="entry name" value="Peptidase_M42"/>
</dbReference>
<dbReference type="PIRSF" id="PIRSF001123">
    <property type="entry name" value="PepA_GA"/>
    <property type="match status" value="1"/>
</dbReference>
<protein>
    <recommendedName>
        <fullName evidence="7">Peptidase M20 dimerisation domain-containing protein</fullName>
    </recommendedName>
</protein>
<dbReference type="InterPro" id="IPR036264">
    <property type="entry name" value="Bact_exopeptidase_dim_dom"/>
</dbReference>
<dbReference type="SUPFAM" id="SSF53187">
    <property type="entry name" value="Zn-dependent exopeptidases"/>
    <property type="match status" value="1"/>
</dbReference>
<feature type="domain" description="Peptidase M20 dimerisation" evidence="7">
    <location>
        <begin position="167"/>
        <end position="259"/>
    </location>
</feature>
<dbReference type="PROSITE" id="PS00758">
    <property type="entry name" value="ARGE_DAPE_CPG2_1"/>
    <property type="match status" value="1"/>
</dbReference>
<keyword evidence="3" id="KW-0479">Metal-binding</keyword>
<evidence type="ECO:0000256" key="6">
    <source>
        <dbReference type="ARBA" id="ARBA00023049"/>
    </source>
</evidence>
<evidence type="ECO:0000256" key="4">
    <source>
        <dbReference type="ARBA" id="ARBA00022801"/>
    </source>
</evidence>
<name>A0A381WWS3_9ZZZZ</name>
<dbReference type="Pfam" id="PF01546">
    <property type="entry name" value="Peptidase_M20"/>
    <property type="match status" value="1"/>
</dbReference>
<accession>A0A381WWS3</accession>
<dbReference type="InterPro" id="IPR002933">
    <property type="entry name" value="Peptidase_M20"/>
</dbReference>
<evidence type="ECO:0000259" key="7">
    <source>
        <dbReference type="Pfam" id="PF07687"/>
    </source>
</evidence>
<keyword evidence="5" id="KW-0862">Zinc</keyword>
<dbReference type="AlphaFoldDB" id="A0A381WWS3"/>
<dbReference type="SUPFAM" id="SSF55031">
    <property type="entry name" value="Bacterial exopeptidase dimerisation domain"/>
    <property type="match status" value="1"/>
</dbReference>
<dbReference type="PANTHER" id="PTHR42994:SF2">
    <property type="entry name" value="PEPTIDASE"/>
    <property type="match status" value="1"/>
</dbReference>
<dbReference type="EMBL" id="UINC01013140">
    <property type="protein sequence ID" value="SVA56954.1"/>
    <property type="molecule type" value="Genomic_DNA"/>
</dbReference>
<organism evidence="8">
    <name type="scientific">marine metagenome</name>
    <dbReference type="NCBI Taxonomy" id="408172"/>
    <lineage>
        <taxon>unclassified sequences</taxon>
        <taxon>metagenomes</taxon>
        <taxon>ecological metagenomes</taxon>
    </lineage>
</organism>
<dbReference type="GO" id="GO:0046872">
    <property type="term" value="F:metal ion binding"/>
    <property type="evidence" value="ECO:0007669"/>
    <property type="project" value="UniProtKB-KW"/>
</dbReference>
<dbReference type="InterPro" id="IPR001261">
    <property type="entry name" value="ArgE/DapE_CS"/>
</dbReference>
<dbReference type="Pfam" id="PF07687">
    <property type="entry name" value="M20_dimer"/>
    <property type="match status" value="1"/>
</dbReference>
<dbReference type="InterPro" id="IPR011650">
    <property type="entry name" value="Peptidase_M20_dimer"/>
</dbReference>
<dbReference type="GO" id="GO:0008237">
    <property type="term" value="F:metallopeptidase activity"/>
    <property type="evidence" value="ECO:0007669"/>
    <property type="project" value="UniProtKB-KW"/>
</dbReference>
<proteinExistence type="predicted"/>
<gene>
    <name evidence="8" type="ORF">METZ01_LOCUS109808</name>
</gene>
<evidence type="ECO:0000256" key="3">
    <source>
        <dbReference type="ARBA" id="ARBA00022723"/>
    </source>
</evidence>
<evidence type="ECO:0000256" key="2">
    <source>
        <dbReference type="ARBA" id="ARBA00022670"/>
    </source>
</evidence>
<comment type="cofactor">
    <cofactor evidence="1">
        <name>Zn(2+)</name>
        <dbReference type="ChEBI" id="CHEBI:29105"/>
    </cofactor>
</comment>
<dbReference type="PANTHER" id="PTHR42994">
    <property type="entry name" value="PEPTIDASE T"/>
    <property type="match status" value="1"/>
</dbReference>
<sequence length="359" mass="38743">MIRKERLVQTFCDIAKIDSPSGEEENMAINISSRLETLGFETMRDAYGNLVASDGRPDPILLSAHLDTVEPGRGIKPSIEGDRIVSDGTTILGGDCKAGVSAILEALESIIEDGVEYHPVELAFTREEEIGLVGARNLDFNLITAKEAIVFDGEGPVNQITASSPTYVGFDIEITGRAAHAGVEPEKGLSSIKIASEIITRLPQGRLDENTTMNVGTIEGGTVRNAVPETTTIRGEFRSTSIENLDGLRVQITDVVKEVEKLFPEATIDNHLHVEFETYTLTDDDPATMRVKETLKGLGLEPSMKPSGGGTDGNVFRLNGISSVVVGMADHGMHTVREYVTIPDLVDAAHLCEALLRTK</sequence>
<keyword evidence="6" id="KW-0482">Metalloprotease</keyword>
<dbReference type="Gene3D" id="3.40.630.10">
    <property type="entry name" value="Zn peptidases"/>
    <property type="match status" value="1"/>
</dbReference>
<reference evidence="8" key="1">
    <citation type="submission" date="2018-05" db="EMBL/GenBank/DDBJ databases">
        <authorList>
            <person name="Lanie J.A."/>
            <person name="Ng W.-L."/>
            <person name="Kazmierczak K.M."/>
            <person name="Andrzejewski T.M."/>
            <person name="Davidsen T.M."/>
            <person name="Wayne K.J."/>
            <person name="Tettelin H."/>
            <person name="Glass J.I."/>
            <person name="Rusch D."/>
            <person name="Podicherti R."/>
            <person name="Tsui H.-C.T."/>
            <person name="Winkler M.E."/>
        </authorList>
    </citation>
    <scope>NUCLEOTIDE SEQUENCE</scope>
</reference>
<dbReference type="GO" id="GO:0006508">
    <property type="term" value="P:proteolysis"/>
    <property type="evidence" value="ECO:0007669"/>
    <property type="project" value="UniProtKB-KW"/>
</dbReference>
<evidence type="ECO:0000256" key="1">
    <source>
        <dbReference type="ARBA" id="ARBA00001947"/>
    </source>
</evidence>
<evidence type="ECO:0000256" key="5">
    <source>
        <dbReference type="ARBA" id="ARBA00022833"/>
    </source>
</evidence>
<evidence type="ECO:0000313" key="8">
    <source>
        <dbReference type="EMBL" id="SVA56954.1"/>
    </source>
</evidence>